<dbReference type="OrthoDB" id="10070386at2759"/>
<dbReference type="Pfam" id="PF12017">
    <property type="entry name" value="Tnp_P_element"/>
    <property type="match status" value="1"/>
</dbReference>
<dbReference type="Pfam" id="PF21788">
    <property type="entry name" value="TNP-like_GBD"/>
    <property type="match status" value="1"/>
</dbReference>
<name>A0A653CMC0_CALMS</name>
<evidence type="ECO:0000313" key="6">
    <source>
        <dbReference type="EMBL" id="VEN48280.1"/>
    </source>
</evidence>
<dbReference type="EMBL" id="CAACVG010008058">
    <property type="protein sequence ID" value="VEN48280.1"/>
    <property type="molecule type" value="Genomic_DNA"/>
</dbReference>
<dbReference type="InterPro" id="IPR048366">
    <property type="entry name" value="TNP-like_GBD"/>
</dbReference>
<dbReference type="Pfam" id="PF21787">
    <property type="entry name" value="TNP-like_RNaseH_N"/>
    <property type="match status" value="1"/>
</dbReference>
<evidence type="ECO:0000259" key="3">
    <source>
        <dbReference type="Pfam" id="PF21787"/>
    </source>
</evidence>
<accession>A0A653CMC0</accession>
<dbReference type="Pfam" id="PF21789">
    <property type="entry name" value="TNP-like_RNaseH_C"/>
    <property type="match status" value="1"/>
</dbReference>
<organism evidence="6 7">
    <name type="scientific">Callosobruchus maculatus</name>
    <name type="common">Southern cowpea weevil</name>
    <name type="synonym">Pulse bruchid</name>
    <dbReference type="NCBI Taxonomy" id="64391"/>
    <lineage>
        <taxon>Eukaryota</taxon>
        <taxon>Metazoa</taxon>
        <taxon>Ecdysozoa</taxon>
        <taxon>Arthropoda</taxon>
        <taxon>Hexapoda</taxon>
        <taxon>Insecta</taxon>
        <taxon>Pterygota</taxon>
        <taxon>Neoptera</taxon>
        <taxon>Endopterygota</taxon>
        <taxon>Coleoptera</taxon>
        <taxon>Polyphaga</taxon>
        <taxon>Cucujiformia</taxon>
        <taxon>Chrysomeloidea</taxon>
        <taxon>Chrysomelidae</taxon>
        <taxon>Bruchinae</taxon>
        <taxon>Bruchini</taxon>
        <taxon>Callosobruchus</taxon>
    </lineage>
</organism>
<evidence type="ECO:0000313" key="7">
    <source>
        <dbReference type="Proteomes" id="UP000410492"/>
    </source>
</evidence>
<evidence type="ECO:0000259" key="4">
    <source>
        <dbReference type="Pfam" id="PF21788"/>
    </source>
</evidence>
<evidence type="ECO:0008006" key="8">
    <source>
        <dbReference type="Google" id="ProtNLM"/>
    </source>
</evidence>
<keyword evidence="7" id="KW-1185">Reference proteome</keyword>
<feature type="domain" description="Transposable element P transposase-like RNase H" evidence="3">
    <location>
        <begin position="155"/>
        <end position="287"/>
    </location>
</feature>
<proteinExistence type="predicted"/>
<evidence type="ECO:0000259" key="2">
    <source>
        <dbReference type="Pfam" id="PF12017"/>
    </source>
</evidence>
<reference evidence="6 7" key="1">
    <citation type="submission" date="2019-01" db="EMBL/GenBank/DDBJ databases">
        <authorList>
            <person name="Sayadi A."/>
        </authorList>
    </citation>
    <scope>NUCLEOTIDE SEQUENCE [LARGE SCALE GENOMIC DNA]</scope>
</reference>
<dbReference type="Proteomes" id="UP000410492">
    <property type="component" value="Unassembled WGS sequence"/>
</dbReference>
<dbReference type="PANTHER" id="PTHR47577">
    <property type="entry name" value="THAP DOMAIN-CONTAINING PROTEIN 6"/>
    <property type="match status" value="1"/>
</dbReference>
<feature type="coiled-coil region" evidence="1">
    <location>
        <begin position="30"/>
        <end position="78"/>
    </location>
</feature>
<dbReference type="InterPro" id="IPR048365">
    <property type="entry name" value="TNP-like_RNaseH_N"/>
</dbReference>
<feature type="domain" description="Transposable element P transposase-like RNase H C-terminal" evidence="5">
    <location>
        <begin position="504"/>
        <end position="538"/>
    </location>
</feature>
<gene>
    <name evidence="6" type="ORF">CALMAC_LOCUS9785</name>
</gene>
<keyword evidence="1" id="KW-0175">Coiled coil</keyword>
<feature type="domain" description="THAP9-like helix-turn-helix" evidence="2">
    <location>
        <begin position="74"/>
        <end position="149"/>
    </location>
</feature>
<feature type="domain" description="Transposable element P transposase-like GTP-binding insertion" evidence="4">
    <location>
        <begin position="313"/>
        <end position="433"/>
    </location>
</feature>
<evidence type="ECO:0000259" key="5">
    <source>
        <dbReference type="Pfam" id="PF21789"/>
    </source>
</evidence>
<dbReference type="PANTHER" id="PTHR47577:SF2">
    <property type="entry name" value="THAP DOMAIN CONTAINING 9"/>
    <property type="match status" value="1"/>
</dbReference>
<sequence length="653" mass="74179">MVPVLMLPITMSELSPSTSALAAQDDSPRKKKLRRELLLQKDKNKETTKKIRALGQSLKRAHKKVASLKIIAEELERQNLLSQENLVLVQNMSKVNIEILNRKMGRNVQYSPELRKFALTLNFFSPKAYNYVRDVFDTCLPHSKTIAKWFQNADAEPGFTKESINTLRNKVQSSDRPIICSLIIDEIAIRKHLEWDGKKFHGYVNCGTNLNDDSNALAKEAFVIMLVCINGTWKLPVGYFLTDSLNGSQKHSIVSQCIHLIEDTGAKVMSITFDGAPSNTAMCHNFGFLFNILNIQTSFRVTDHNVYIFYDRCHMIKLVRNAFGEKKILIDCDNNFIQWKYIALLEKLQTSEGLHLGNKLRRAHIIFFKQKMKVRLAVQLLSASVADAIEYCEKKLNLEDFKGSQATVKFIRIVNSIFDILNSRNLVAPGYEKALCQKNIDRSAEFINSAIFYLSKLKLSNNEHVIMSNRKTGFIGLIISLSSSLGFYKELVSERKTLLYLPLYKITQDHLELFFSSIRSRGGWNNNPTARQFLAAYKRLLVRAEIREGGMGNCIPLDQIPILSSSTKNVRSEDVINSSLSNHSLIDINEPSDDLETIWKDHDYIMNAPVISECSSQIVQYIAGYVSHQLQKTIKCETCVTALIGLRIMVKCG</sequence>
<dbReference type="InterPro" id="IPR048367">
    <property type="entry name" value="TNP-like_RNaseH_C"/>
</dbReference>
<dbReference type="InterPro" id="IPR021896">
    <property type="entry name" value="THAP9-like_HTH"/>
</dbReference>
<dbReference type="AlphaFoldDB" id="A0A653CMC0"/>
<protein>
    <recommendedName>
        <fullName evidence="8">THAP-type domain-containing protein</fullName>
    </recommendedName>
</protein>
<evidence type="ECO:0000256" key="1">
    <source>
        <dbReference type="SAM" id="Coils"/>
    </source>
</evidence>